<feature type="non-terminal residue" evidence="3">
    <location>
        <position position="154"/>
    </location>
</feature>
<gene>
    <name evidence="3" type="primary">Ccdc97</name>
    <name evidence="3" type="ORF">PIACAY_R14677</name>
</gene>
<feature type="compositionally biased region" description="Gly residues" evidence="1">
    <location>
        <begin position="123"/>
        <end position="132"/>
    </location>
</feature>
<protein>
    <submittedName>
        <fullName evidence="3">CCD97 protein</fullName>
    </submittedName>
</protein>
<evidence type="ECO:0000256" key="1">
    <source>
        <dbReference type="SAM" id="MobiDB-lite"/>
    </source>
</evidence>
<dbReference type="PANTHER" id="PTHR31840:SF1">
    <property type="entry name" value="COILED-COIL DOMAIN-CONTAINING PROTEIN 97"/>
    <property type="match status" value="1"/>
</dbReference>
<feature type="non-terminal residue" evidence="3">
    <location>
        <position position="1"/>
    </location>
</feature>
<feature type="compositionally biased region" description="Basic and acidic residues" evidence="1">
    <location>
        <begin position="35"/>
        <end position="51"/>
    </location>
</feature>
<organism evidence="3 4">
    <name type="scientific">Piaya cayana</name>
    <name type="common">Common squirrel cuckoo</name>
    <dbReference type="NCBI Taxonomy" id="33601"/>
    <lineage>
        <taxon>Eukaryota</taxon>
        <taxon>Metazoa</taxon>
        <taxon>Chordata</taxon>
        <taxon>Craniata</taxon>
        <taxon>Vertebrata</taxon>
        <taxon>Euteleostomi</taxon>
        <taxon>Archelosauria</taxon>
        <taxon>Archosauria</taxon>
        <taxon>Dinosauria</taxon>
        <taxon>Saurischia</taxon>
        <taxon>Theropoda</taxon>
        <taxon>Coelurosauria</taxon>
        <taxon>Aves</taxon>
        <taxon>Neognathae</taxon>
        <taxon>Neoaves</taxon>
        <taxon>Otidimorphae</taxon>
        <taxon>Cuculiformes</taxon>
        <taxon>Coccyzidae</taxon>
        <taxon>Piaya</taxon>
    </lineage>
</organism>
<dbReference type="InterPro" id="IPR018613">
    <property type="entry name" value="Ccdc97-like"/>
</dbReference>
<feature type="region of interest" description="Disordered" evidence="1">
    <location>
        <begin position="1"/>
        <end position="69"/>
    </location>
</feature>
<name>A0A850XI52_PIACA</name>
<feature type="compositionally biased region" description="Acidic residues" evidence="1">
    <location>
        <begin position="11"/>
        <end position="21"/>
    </location>
</feature>
<feature type="domain" description="CCD97-like C-terminal" evidence="2">
    <location>
        <begin position="69"/>
        <end position="110"/>
    </location>
</feature>
<reference evidence="3" key="1">
    <citation type="submission" date="2019-09" db="EMBL/GenBank/DDBJ databases">
        <title>Bird 10,000 Genomes (B10K) Project - Family phase.</title>
        <authorList>
            <person name="Zhang G."/>
        </authorList>
    </citation>
    <scope>NUCLEOTIDE SEQUENCE</scope>
    <source>
        <strain evidence="3">B10K-DU-008-47</strain>
        <tissue evidence="3">Mixed tissue sample</tissue>
    </source>
</reference>
<dbReference type="EMBL" id="WAAB01025205">
    <property type="protein sequence ID" value="NWH82408.1"/>
    <property type="molecule type" value="Genomic_DNA"/>
</dbReference>
<proteinExistence type="predicted"/>
<feature type="compositionally biased region" description="Basic residues" evidence="1">
    <location>
        <begin position="57"/>
        <end position="69"/>
    </location>
</feature>
<feature type="region of interest" description="Disordered" evidence="1">
    <location>
        <begin position="110"/>
        <end position="138"/>
    </location>
</feature>
<feature type="compositionally biased region" description="Basic and acidic residues" evidence="1">
    <location>
        <begin position="1"/>
        <end position="10"/>
    </location>
</feature>
<comment type="caution">
    <text evidence="3">The sequence shown here is derived from an EMBL/GenBank/DDBJ whole genome shotgun (WGS) entry which is preliminary data.</text>
</comment>
<dbReference type="AlphaFoldDB" id="A0A850XI52"/>
<evidence type="ECO:0000313" key="3">
    <source>
        <dbReference type="EMBL" id="NWH82408.1"/>
    </source>
</evidence>
<keyword evidence="4" id="KW-1185">Reference proteome</keyword>
<dbReference type="Pfam" id="PF09747">
    <property type="entry name" value="CCD97-like_C"/>
    <property type="match status" value="1"/>
</dbReference>
<dbReference type="PANTHER" id="PTHR31840">
    <property type="entry name" value="COILED-COIL DOMAIN-CONTAINING PROTEIN 97"/>
    <property type="match status" value="1"/>
</dbReference>
<evidence type="ECO:0000259" key="2">
    <source>
        <dbReference type="Pfam" id="PF09747"/>
    </source>
</evidence>
<dbReference type="Proteomes" id="UP000653271">
    <property type="component" value="Unassembled WGS sequence"/>
</dbReference>
<evidence type="ECO:0000313" key="4">
    <source>
        <dbReference type="Proteomes" id="UP000653271"/>
    </source>
</evidence>
<dbReference type="OrthoDB" id="333176at2759"/>
<accession>A0A850XI52</accession>
<sequence length="154" mass="17294">MAPEDPKTPPEDPETCSEDPETSPGDPETSPFDPGRSRGSPEDPERRKPPERGVWGRPRRSPARTRLRNRRYAALRRLIQEGDYFSEEAMRAREPLLYHHYIGRYRGAEPLLGDPPGPPNPFFGGGSHTGFGGPPPSLTELLLRSVEEADVQRR</sequence>
<dbReference type="InterPro" id="IPR040233">
    <property type="entry name" value="CCD97-like_C"/>
</dbReference>